<dbReference type="GO" id="GO:0003723">
    <property type="term" value="F:RNA binding"/>
    <property type="evidence" value="ECO:0007669"/>
    <property type="project" value="UniProtKB-UniRule"/>
</dbReference>
<evidence type="ECO:0000256" key="1">
    <source>
        <dbReference type="PROSITE-ProRule" id="PRU00529"/>
    </source>
</evidence>
<evidence type="ECO:0000259" key="3">
    <source>
        <dbReference type="PROSITE" id="PS51165"/>
    </source>
</evidence>
<dbReference type="PANTHER" id="PTHR13452:SF10">
    <property type="entry name" value="THUMP DOMAIN-CONTAINING PROTEIN 1"/>
    <property type="match status" value="1"/>
</dbReference>
<dbReference type="AlphaFoldDB" id="A0AAN7BRJ3"/>
<dbReference type="PROSITE" id="PS51165">
    <property type="entry name" value="THUMP"/>
    <property type="match status" value="1"/>
</dbReference>
<feature type="region of interest" description="Disordered" evidence="2">
    <location>
        <begin position="238"/>
        <end position="268"/>
    </location>
</feature>
<feature type="domain" description="THUMP" evidence="3">
    <location>
        <begin position="221"/>
        <end position="328"/>
    </location>
</feature>
<proteinExistence type="predicted"/>
<feature type="region of interest" description="Disordered" evidence="2">
    <location>
        <begin position="1"/>
        <end position="47"/>
    </location>
</feature>
<dbReference type="CDD" id="cd11717">
    <property type="entry name" value="THUMP_THUMPD1_like"/>
    <property type="match status" value="1"/>
</dbReference>
<dbReference type="PANTHER" id="PTHR13452">
    <property type="entry name" value="THUMP DOMAIN CONTAINING PROTEIN 1-RELATED"/>
    <property type="match status" value="1"/>
</dbReference>
<feature type="region of interest" description="Disordered" evidence="2">
    <location>
        <begin position="347"/>
        <end position="368"/>
    </location>
</feature>
<evidence type="ECO:0000313" key="4">
    <source>
        <dbReference type="EMBL" id="KAK4228161.1"/>
    </source>
</evidence>
<dbReference type="Proteomes" id="UP001301958">
    <property type="component" value="Unassembled WGS sequence"/>
</dbReference>
<dbReference type="Pfam" id="PF02926">
    <property type="entry name" value="THUMP"/>
    <property type="match status" value="1"/>
</dbReference>
<evidence type="ECO:0000256" key="2">
    <source>
        <dbReference type="SAM" id="MobiDB-lite"/>
    </source>
</evidence>
<comment type="caution">
    <text evidence="4">The sequence shown here is derived from an EMBL/GenBank/DDBJ whole genome shotgun (WGS) entry which is preliminary data.</text>
</comment>
<accession>A0AAN7BRJ3</accession>
<feature type="compositionally biased region" description="Basic and acidic residues" evidence="2">
    <location>
        <begin position="354"/>
        <end position="368"/>
    </location>
</feature>
<reference evidence="4" key="1">
    <citation type="journal article" date="2023" name="Mol. Phylogenet. Evol.">
        <title>Genome-scale phylogeny and comparative genomics of the fungal order Sordariales.</title>
        <authorList>
            <person name="Hensen N."/>
            <person name="Bonometti L."/>
            <person name="Westerberg I."/>
            <person name="Brannstrom I.O."/>
            <person name="Guillou S."/>
            <person name="Cros-Aarteil S."/>
            <person name="Calhoun S."/>
            <person name="Haridas S."/>
            <person name="Kuo A."/>
            <person name="Mondo S."/>
            <person name="Pangilinan J."/>
            <person name="Riley R."/>
            <person name="LaButti K."/>
            <person name="Andreopoulos B."/>
            <person name="Lipzen A."/>
            <person name="Chen C."/>
            <person name="Yan M."/>
            <person name="Daum C."/>
            <person name="Ng V."/>
            <person name="Clum A."/>
            <person name="Steindorff A."/>
            <person name="Ohm R.A."/>
            <person name="Martin F."/>
            <person name="Silar P."/>
            <person name="Natvig D.O."/>
            <person name="Lalanne C."/>
            <person name="Gautier V."/>
            <person name="Ament-Velasquez S.L."/>
            <person name="Kruys A."/>
            <person name="Hutchinson M.I."/>
            <person name="Powell A.J."/>
            <person name="Barry K."/>
            <person name="Miller A.N."/>
            <person name="Grigoriev I.V."/>
            <person name="Debuchy R."/>
            <person name="Gladieux P."/>
            <person name="Hiltunen Thoren M."/>
            <person name="Johannesson H."/>
        </authorList>
    </citation>
    <scope>NUCLEOTIDE SEQUENCE</scope>
    <source>
        <strain evidence="4">CBS 990.96</strain>
    </source>
</reference>
<feature type="compositionally biased region" description="Acidic residues" evidence="2">
    <location>
        <begin position="241"/>
        <end position="252"/>
    </location>
</feature>
<feature type="compositionally biased region" description="Basic and acidic residues" evidence="2">
    <location>
        <begin position="256"/>
        <end position="268"/>
    </location>
</feature>
<keyword evidence="5" id="KW-1185">Reference proteome</keyword>
<dbReference type="FunFam" id="3.30.2300.10:FF:000001">
    <property type="entry name" value="THUMP domain-containing protein 1"/>
    <property type="match status" value="1"/>
</dbReference>
<keyword evidence="1" id="KW-0694">RNA-binding</keyword>
<gene>
    <name evidence="4" type="ORF">QBC38DRAFT_164589</name>
</gene>
<evidence type="ECO:0000313" key="5">
    <source>
        <dbReference type="Proteomes" id="UP001301958"/>
    </source>
</evidence>
<dbReference type="EMBL" id="MU865322">
    <property type="protein sequence ID" value="KAK4228161.1"/>
    <property type="molecule type" value="Genomic_DNA"/>
</dbReference>
<protein>
    <submittedName>
        <fullName evidence="4">tRNA acetyltransferase TAN1</fullName>
    </submittedName>
</protein>
<dbReference type="SMART" id="SM00981">
    <property type="entry name" value="THUMP"/>
    <property type="match status" value="1"/>
</dbReference>
<organism evidence="4 5">
    <name type="scientific">Podospora fimiseda</name>
    <dbReference type="NCBI Taxonomy" id="252190"/>
    <lineage>
        <taxon>Eukaryota</taxon>
        <taxon>Fungi</taxon>
        <taxon>Dikarya</taxon>
        <taxon>Ascomycota</taxon>
        <taxon>Pezizomycotina</taxon>
        <taxon>Sordariomycetes</taxon>
        <taxon>Sordariomycetidae</taxon>
        <taxon>Sordariales</taxon>
        <taxon>Podosporaceae</taxon>
        <taxon>Podospora</taxon>
    </lineage>
</organism>
<dbReference type="GO" id="GO:0006400">
    <property type="term" value="P:tRNA modification"/>
    <property type="evidence" value="ECO:0007669"/>
    <property type="project" value="InterPro"/>
</dbReference>
<name>A0AAN7BRJ3_9PEZI</name>
<dbReference type="InterPro" id="IPR004114">
    <property type="entry name" value="THUMP_dom"/>
</dbReference>
<dbReference type="SUPFAM" id="SSF143437">
    <property type="entry name" value="THUMP domain-like"/>
    <property type="match status" value="1"/>
</dbReference>
<reference evidence="4" key="2">
    <citation type="submission" date="2023-05" db="EMBL/GenBank/DDBJ databases">
        <authorList>
            <consortium name="Lawrence Berkeley National Laboratory"/>
            <person name="Steindorff A."/>
            <person name="Hensen N."/>
            <person name="Bonometti L."/>
            <person name="Westerberg I."/>
            <person name="Brannstrom I.O."/>
            <person name="Guillou S."/>
            <person name="Cros-Aarteil S."/>
            <person name="Calhoun S."/>
            <person name="Haridas S."/>
            <person name="Kuo A."/>
            <person name="Mondo S."/>
            <person name="Pangilinan J."/>
            <person name="Riley R."/>
            <person name="Labutti K."/>
            <person name="Andreopoulos B."/>
            <person name="Lipzen A."/>
            <person name="Chen C."/>
            <person name="Yanf M."/>
            <person name="Daum C."/>
            <person name="Ng V."/>
            <person name="Clum A."/>
            <person name="Ohm R."/>
            <person name="Martin F."/>
            <person name="Silar P."/>
            <person name="Natvig D."/>
            <person name="Lalanne C."/>
            <person name="Gautier V."/>
            <person name="Ament-Velasquez S.L."/>
            <person name="Kruys A."/>
            <person name="Hutchinson M.I."/>
            <person name="Powell A.J."/>
            <person name="Barry K."/>
            <person name="Miller A.N."/>
            <person name="Grigoriev I.V."/>
            <person name="Debuchy R."/>
            <person name="Gladieux P."/>
            <person name="Thoren M.H."/>
            <person name="Johannesson H."/>
        </authorList>
    </citation>
    <scope>NUCLEOTIDE SEQUENCE</scope>
    <source>
        <strain evidence="4">CBS 990.96</strain>
    </source>
</reference>
<dbReference type="Gene3D" id="3.30.2300.10">
    <property type="entry name" value="THUMP superfamily"/>
    <property type="match status" value="1"/>
</dbReference>
<dbReference type="InterPro" id="IPR040183">
    <property type="entry name" value="THUMPD1-like"/>
</dbReference>
<sequence>MGENGKRKNAPSGGAAQQAKKKKSGGNGGKWQTPHQQAKAVKHQESSLVPGEPGIWVTCARHQENRAAREVALLFAEVRFCTCIHACMQVYNIVLTIMCYQYGEKMYGIKSVHDDAATKKDGDSDDDGDIEAAIQKEVAALNANRKGTDGGHNWTPLKMNVDCLLFVKTKAPVEPTAFVRRICEDAKKSSTENLQMMKCRYVNRLTPVTVTGKATEQGLADVAKEALSPFFDLTEKREAAEEGDNEKDDEAAAEAKAGDEDKSESEKKGFTFAIRPSIRNHSKLKRDVVINTIAGMVNSDRHKVNLSSPDKVILVDVYQTVCGISVVDGDWDELKRYNLTELYGQAKLKSGGGNDEKAKEEGTGTESK</sequence>